<name>A0A6J4NI82_9PSEU</name>
<evidence type="ECO:0000256" key="1">
    <source>
        <dbReference type="SAM" id="MobiDB-lite"/>
    </source>
</evidence>
<evidence type="ECO:0000313" key="2">
    <source>
        <dbReference type="EMBL" id="CAA9386710.1"/>
    </source>
</evidence>
<accession>A0A6J4NI82</accession>
<gene>
    <name evidence="2" type="ORF">AVDCRST_MAG66-665</name>
</gene>
<organism evidence="2">
    <name type="scientific">uncultured Pseudonocardia sp</name>
    <dbReference type="NCBI Taxonomy" id="211455"/>
    <lineage>
        <taxon>Bacteria</taxon>
        <taxon>Bacillati</taxon>
        <taxon>Actinomycetota</taxon>
        <taxon>Actinomycetes</taxon>
        <taxon>Pseudonocardiales</taxon>
        <taxon>Pseudonocardiaceae</taxon>
        <taxon>Pseudonocardia</taxon>
        <taxon>environmental samples</taxon>
    </lineage>
</organism>
<sequence length="38" mass="3909">DQGRRAGVRPPGGGHSSSRASDLHADAAKRRPGSLSQL</sequence>
<dbReference type="EMBL" id="CADCUS010000093">
    <property type="protein sequence ID" value="CAA9386710.1"/>
    <property type="molecule type" value="Genomic_DNA"/>
</dbReference>
<reference evidence="2" key="1">
    <citation type="submission" date="2020-02" db="EMBL/GenBank/DDBJ databases">
        <authorList>
            <person name="Meier V. D."/>
        </authorList>
    </citation>
    <scope>NUCLEOTIDE SEQUENCE</scope>
    <source>
        <strain evidence="2">AVDCRST_MAG66</strain>
    </source>
</reference>
<feature type="region of interest" description="Disordered" evidence="1">
    <location>
        <begin position="1"/>
        <end position="38"/>
    </location>
</feature>
<dbReference type="AlphaFoldDB" id="A0A6J4NI82"/>
<feature type="non-terminal residue" evidence="2">
    <location>
        <position position="1"/>
    </location>
</feature>
<protein>
    <submittedName>
        <fullName evidence="2">Uncharacterized protein</fullName>
    </submittedName>
</protein>
<feature type="non-terminal residue" evidence="2">
    <location>
        <position position="38"/>
    </location>
</feature>
<proteinExistence type="predicted"/>